<reference evidence="1 2" key="1">
    <citation type="submission" date="2019-02" db="EMBL/GenBank/DDBJ databases">
        <title>Current taxonomic status of genus Agrobacterium and description of Agrobacterium cavarae sp. nov. isolated from maize roots.</title>
        <authorList>
            <person name="Flores-Felix J.D."/>
            <person name="Menendez E."/>
            <person name="Ramirez-Bahena M.H."/>
            <person name="Garcia-Fraile P."/>
            <person name="Velazquez E."/>
        </authorList>
    </citation>
    <scope>NUCLEOTIDE SEQUENCE [LARGE SCALE GENOMIC DNA]</scope>
    <source>
        <strain evidence="1 2">RZME10</strain>
    </source>
</reference>
<comment type="caution">
    <text evidence="1">The sequence shown here is derived from an EMBL/GenBank/DDBJ whole genome shotgun (WGS) entry which is preliminary data.</text>
</comment>
<organism evidence="1 2">
    <name type="scientific">Agrobacterium cavarae</name>
    <dbReference type="NCBI Taxonomy" id="2528239"/>
    <lineage>
        <taxon>Bacteria</taxon>
        <taxon>Pseudomonadati</taxon>
        <taxon>Pseudomonadota</taxon>
        <taxon>Alphaproteobacteria</taxon>
        <taxon>Hyphomicrobiales</taxon>
        <taxon>Rhizobiaceae</taxon>
        <taxon>Rhizobium/Agrobacterium group</taxon>
        <taxon>Agrobacterium</taxon>
    </lineage>
</organism>
<gene>
    <name evidence="1" type="ORF">EYC79_08745</name>
</gene>
<dbReference type="Proteomes" id="UP000294239">
    <property type="component" value="Unassembled WGS sequence"/>
</dbReference>
<accession>A0ABY1YBE8</accession>
<evidence type="ECO:0000313" key="2">
    <source>
        <dbReference type="Proteomes" id="UP000294239"/>
    </source>
</evidence>
<dbReference type="EMBL" id="SISF01000027">
    <property type="protein sequence ID" value="TBN14169.1"/>
    <property type="molecule type" value="Genomic_DNA"/>
</dbReference>
<protein>
    <submittedName>
        <fullName evidence="1">Uncharacterized protein</fullName>
    </submittedName>
</protein>
<name>A0ABY1YBE8_9HYPH</name>
<proteinExistence type="predicted"/>
<keyword evidence="2" id="KW-1185">Reference proteome</keyword>
<evidence type="ECO:0000313" key="1">
    <source>
        <dbReference type="EMBL" id="TBN14169.1"/>
    </source>
</evidence>
<sequence length="113" mass="12632">MALHDRKVLKAQHYRGAIGPVSTGDAAQTHKHAVFVQERGEVRAPEFESQVFRVSGLKLIASAIIHWNKSIPTVQPHIWSELVEIVLTLKQLFATKCRIFLEGISGFCARSAR</sequence>